<name>A0A9P1N4F0_9PELO</name>
<keyword evidence="2" id="KW-1185">Reference proteome</keyword>
<reference evidence="1" key="1">
    <citation type="submission" date="2022-11" db="EMBL/GenBank/DDBJ databases">
        <authorList>
            <person name="Kikuchi T."/>
        </authorList>
    </citation>
    <scope>NUCLEOTIDE SEQUENCE</scope>
    <source>
        <strain evidence="1">PS1010</strain>
    </source>
</reference>
<gene>
    <name evidence="1" type="ORF">CAMP_LOCUS10202</name>
</gene>
<proteinExistence type="predicted"/>
<dbReference type="AlphaFoldDB" id="A0A9P1N4F0"/>
<comment type="caution">
    <text evidence="1">The sequence shown here is derived from an EMBL/GenBank/DDBJ whole genome shotgun (WGS) entry which is preliminary data.</text>
</comment>
<sequence length="72" mass="8384">MTNFEKSSFGLLYLNYSTCSTIFRKDQFQGDLASSKAKFRISTYTLKKKTPDQLTVSRLQYYSINLELNILI</sequence>
<accession>A0A9P1N4F0</accession>
<evidence type="ECO:0000313" key="1">
    <source>
        <dbReference type="EMBL" id="CAI5447565.1"/>
    </source>
</evidence>
<evidence type="ECO:0000313" key="2">
    <source>
        <dbReference type="Proteomes" id="UP001152747"/>
    </source>
</evidence>
<dbReference type="EMBL" id="CANHGI010000004">
    <property type="protein sequence ID" value="CAI5447565.1"/>
    <property type="molecule type" value="Genomic_DNA"/>
</dbReference>
<dbReference type="Proteomes" id="UP001152747">
    <property type="component" value="Unassembled WGS sequence"/>
</dbReference>
<protein>
    <submittedName>
        <fullName evidence="1">Uncharacterized protein</fullName>
    </submittedName>
</protein>
<organism evidence="1 2">
    <name type="scientific">Caenorhabditis angaria</name>
    <dbReference type="NCBI Taxonomy" id="860376"/>
    <lineage>
        <taxon>Eukaryota</taxon>
        <taxon>Metazoa</taxon>
        <taxon>Ecdysozoa</taxon>
        <taxon>Nematoda</taxon>
        <taxon>Chromadorea</taxon>
        <taxon>Rhabditida</taxon>
        <taxon>Rhabditina</taxon>
        <taxon>Rhabditomorpha</taxon>
        <taxon>Rhabditoidea</taxon>
        <taxon>Rhabditidae</taxon>
        <taxon>Peloderinae</taxon>
        <taxon>Caenorhabditis</taxon>
    </lineage>
</organism>